<keyword evidence="3" id="KW-1185">Reference proteome</keyword>
<proteinExistence type="predicted"/>
<name>A0A4Q2D9T6_9AGAR</name>
<reference evidence="2 3" key="1">
    <citation type="submission" date="2019-01" db="EMBL/GenBank/DDBJ databases">
        <title>Draft genome sequence of Psathyrella aberdarensis IHI B618.</title>
        <authorList>
            <person name="Buettner E."/>
            <person name="Kellner H."/>
        </authorList>
    </citation>
    <scope>NUCLEOTIDE SEQUENCE [LARGE SCALE GENOMIC DNA]</scope>
    <source>
        <strain evidence="2 3">IHI B618</strain>
    </source>
</reference>
<sequence length="509" mass="57457">MFKPNPKDFNALDDEVIFSYRGANPNPEWFSDEPDQYAVECTVKADISMVKPEQSISYTNGRVRVLYQIDFDIVLLFGLTELKAQIAYMENGVEKRGPATVRYDNDSSIVWDQGPMGTMESQKIAIEKTSGELDRLVSEKEDLEGTWSVQETDLENIIRRQGVTIDKRNAEIQDLKAEYKEESNRRMELGIRVQALEKAQREATEGADKERTQLEKLKREFATMQQHAHTTTKLLKTRTEELLTAAQAFLTAADDYSGVDFSQMVVQLNDDIYHAGVLMAEAVIEPDAVEDIPEEGIMETVVKDLSDLGWTEGQIRRLQSDILEQDTILFEAMAQSILVHWCYYIVSSFCYDSRTVDRYFQELWDGIVTSTDAIIAKNWLSLTHSQLKKNRFDENRVMRSLGNVMFAVGWRASTPKKTDVAQQVGEKIGEICAKALKIKEMATQKILSADVRLFSYAPGTPYNPATMEDVYDSGKEAKEANPGQPILCSSGLGNVILKSKVVLASEVEI</sequence>
<evidence type="ECO:0000313" key="3">
    <source>
        <dbReference type="Proteomes" id="UP000290288"/>
    </source>
</evidence>
<keyword evidence="1" id="KW-0175">Coiled coil</keyword>
<organism evidence="2 3">
    <name type="scientific">Candolleomyces aberdarensis</name>
    <dbReference type="NCBI Taxonomy" id="2316362"/>
    <lineage>
        <taxon>Eukaryota</taxon>
        <taxon>Fungi</taxon>
        <taxon>Dikarya</taxon>
        <taxon>Basidiomycota</taxon>
        <taxon>Agaricomycotina</taxon>
        <taxon>Agaricomycetes</taxon>
        <taxon>Agaricomycetidae</taxon>
        <taxon>Agaricales</taxon>
        <taxon>Agaricineae</taxon>
        <taxon>Psathyrellaceae</taxon>
        <taxon>Candolleomyces</taxon>
    </lineage>
</organism>
<dbReference type="AlphaFoldDB" id="A0A4Q2D9T6"/>
<dbReference type="OrthoDB" id="3222645at2759"/>
<evidence type="ECO:0000256" key="1">
    <source>
        <dbReference type="SAM" id="Coils"/>
    </source>
</evidence>
<feature type="coiled-coil region" evidence="1">
    <location>
        <begin position="126"/>
        <end position="227"/>
    </location>
</feature>
<evidence type="ECO:0000313" key="2">
    <source>
        <dbReference type="EMBL" id="RXW16089.1"/>
    </source>
</evidence>
<gene>
    <name evidence="2" type="ORF">EST38_g9765</name>
</gene>
<accession>A0A4Q2D9T6</accession>
<dbReference type="EMBL" id="SDEE01000476">
    <property type="protein sequence ID" value="RXW16089.1"/>
    <property type="molecule type" value="Genomic_DNA"/>
</dbReference>
<comment type="caution">
    <text evidence="2">The sequence shown here is derived from an EMBL/GenBank/DDBJ whole genome shotgun (WGS) entry which is preliminary data.</text>
</comment>
<protein>
    <submittedName>
        <fullName evidence="2">Uncharacterized protein</fullName>
    </submittedName>
</protein>
<dbReference type="Proteomes" id="UP000290288">
    <property type="component" value="Unassembled WGS sequence"/>
</dbReference>